<dbReference type="InterPro" id="IPR036457">
    <property type="entry name" value="PPM-type-like_dom_sf"/>
</dbReference>
<feature type="domain" description="PPM-type phosphatase" evidence="7">
    <location>
        <begin position="52"/>
        <end position="300"/>
    </location>
</feature>
<evidence type="ECO:0000256" key="1">
    <source>
        <dbReference type="ARBA" id="ARBA00006702"/>
    </source>
</evidence>
<evidence type="ECO:0000259" key="7">
    <source>
        <dbReference type="PROSITE" id="PS51746"/>
    </source>
</evidence>
<dbReference type="OMA" id="IDDQEAC"/>
<evidence type="ECO:0000313" key="8">
    <source>
        <dbReference type="EMBL" id="KNE66251.1"/>
    </source>
</evidence>
<dbReference type="Pfam" id="PF00481">
    <property type="entry name" value="PP2C"/>
    <property type="match status" value="1"/>
</dbReference>
<keyword evidence="9" id="KW-1185">Reference proteome</keyword>
<dbReference type="PROSITE" id="PS51746">
    <property type="entry name" value="PPM_2"/>
    <property type="match status" value="1"/>
</dbReference>
<feature type="region of interest" description="Disordered" evidence="6">
    <location>
        <begin position="1"/>
        <end position="50"/>
    </location>
</feature>
<protein>
    <recommendedName>
        <fullName evidence="7">PPM-type phosphatase domain-containing protein</fullName>
    </recommendedName>
</protein>
<dbReference type="SUPFAM" id="SSF81606">
    <property type="entry name" value="PP2C-like"/>
    <property type="match status" value="1"/>
</dbReference>
<dbReference type="InterPro" id="IPR001932">
    <property type="entry name" value="PPM-type_phosphatase-like_dom"/>
</dbReference>
<gene>
    <name evidence="8" type="ORF">AMAG_10489</name>
</gene>
<dbReference type="PROSITE" id="PS01032">
    <property type="entry name" value="PPM_1"/>
    <property type="match status" value="1"/>
</dbReference>
<dbReference type="GO" id="GO:0004722">
    <property type="term" value="F:protein serine/threonine phosphatase activity"/>
    <property type="evidence" value="ECO:0007669"/>
    <property type="project" value="InterPro"/>
</dbReference>
<dbReference type="VEuPathDB" id="FungiDB:AMAG_10489"/>
<proteinExistence type="inferred from homology"/>
<dbReference type="PANTHER" id="PTHR13832">
    <property type="entry name" value="PROTEIN PHOSPHATASE 2C"/>
    <property type="match status" value="1"/>
</dbReference>
<dbReference type="Proteomes" id="UP000054350">
    <property type="component" value="Unassembled WGS sequence"/>
</dbReference>
<dbReference type="Gene3D" id="3.60.40.10">
    <property type="entry name" value="PPM-type phosphatase domain"/>
    <property type="match status" value="1"/>
</dbReference>
<evidence type="ECO:0000256" key="6">
    <source>
        <dbReference type="SAM" id="MobiDB-lite"/>
    </source>
</evidence>
<feature type="region of interest" description="Disordered" evidence="6">
    <location>
        <begin position="306"/>
        <end position="349"/>
    </location>
</feature>
<evidence type="ECO:0000256" key="5">
    <source>
        <dbReference type="RuleBase" id="RU003465"/>
    </source>
</evidence>
<organism evidence="8 9">
    <name type="scientific">Allomyces macrogynus (strain ATCC 38327)</name>
    <name type="common">Allomyces javanicus var. macrogynus</name>
    <dbReference type="NCBI Taxonomy" id="578462"/>
    <lineage>
        <taxon>Eukaryota</taxon>
        <taxon>Fungi</taxon>
        <taxon>Fungi incertae sedis</taxon>
        <taxon>Blastocladiomycota</taxon>
        <taxon>Blastocladiomycetes</taxon>
        <taxon>Blastocladiales</taxon>
        <taxon>Blastocladiaceae</taxon>
        <taxon>Allomyces</taxon>
    </lineage>
</organism>
<keyword evidence="2" id="KW-0479">Metal-binding</keyword>
<comment type="similarity">
    <text evidence="1 5">Belongs to the PP2C family.</text>
</comment>
<dbReference type="PANTHER" id="PTHR13832:SF837">
    <property type="entry name" value="PROTEIN PHOSPHATASE 2C-LIKE DOMAIN-CONTAINING PROTEIN 1"/>
    <property type="match status" value="1"/>
</dbReference>
<dbReference type="STRING" id="578462.A0A0L0SUV9"/>
<dbReference type="AlphaFoldDB" id="A0A0L0SUV9"/>
<reference evidence="9" key="2">
    <citation type="submission" date="2009-11" db="EMBL/GenBank/DDBJ databases">
        <title>The Genome Sequence of Allomyces macrogynus strain ATCC 38327.</title>
        <authorList>
            <consortium name="The Broad Institute Genome Sequencing Platform"/>
            <person name="Russ C."/>
            <person name="Cuomo C."/>
            <person name="Shea T."/>
            <person name="Young S.K."/>
            <person name="Zeng Q."/>
            <person name="Koehrsen M."/>
            <person name="Haas B."/>
            <person name="Borodovsky M."/>
            <person name="Guigo R."/>
            <person name="Alvarado L."/>
            <person name="Berlin A."/>
            <person name="Borenstein D."/>
            <person name="Chen Z."/>
            <person name="Engels R."/>
            <person name="Freedman E."/>
            <person name="Gellesch M."/>
            <person name="Goldberg J."/>
            <person name="Griggs A."/>
            <person name="Gujja S."/>
            <person name="Heiman D."/>
            <person name="Hepburn T."/>
            <person name="Howarth C."/>
            <person name="Jen D."/>
            <person name="Larson L."/>
            <person name="Lewis B."/>
            <person name="Mehta T."/>
            <person name="Park D."/>
            <person name="Pearson M."/>
            <person name="Roberts A."/>
            <person name="Saif S."/>
            <person name="Shenoy N."/>
            <person name="Sisk P."/>
            <person name="Stolte C."/>
            <person name="Sykes S."/>
            <person name="Walk T."/>
            <person name="White J."/>
            <person name="Yandava C."/>
            <person name="Burger G."/>
            <person name="Gray M.W."/>
            <person name="Holland P.W.H."/>
            <person name="King N."/>
            <person name="Lang F.B.F."/>
            <person name="Roger A.J."/>
            <person name="Ruiz-Trillo I."/>
            <person name="Lander E."/>
            <person name="Nusbaum C."/>
        </authorList>
    </citation>
    <scope>NUCLEOTIDE SEQUENCE [LARGE SCALE GENOMIC DNA]</scope>
    <source>
        <strain evidence="9">ATCC 38327</strain>
    </source>
</reference>
<keyword evidence="3 5" id="KW-0378">Hydrolase</keyword>
<sequence>MSAADADLGDAPTSVLPDGTTDDDDQVPVLSTDPHETADGADTMPPRVPGFRVGFHEDRNRLNRRTMEDAHAIVQDYRGVPGQGFFAVYDGHAGRQAAVWCGENVHLVLASLLDEFAPETPIPDLFDEAFVRADKHMAEANIHAGCTAVACLVQVQEDRRTLYTANVGDARAVLCRKGQAIRLSYDHKGSDPFEARRIVDAGGFMVNNRVNGVLAVTRSLGDTSMKELVVGNPYTTELELIVDDEFLILACDGIWDVLSDQEAVNLVMSCPDPQQAAELLVHQALENMSTDNLSAIVVRFVHAQRRPSHPGGLQDGDDEPGDGVTTPTPDKVARAGQEGEDEVPVEEEA</sequence>
<keyword evidence="4 5" id="KW-0904">Protein phosphatase</keyword>
<dbReference type="EMBL" id="GG745349">
    <property type="protein sequence ID" value="KNE66251.1"/>
    <property type="molecule type" value="Genomic_DNA"/>
</dbReference>
<evidence type="ECO:0000256" key="3">
    <source>
        <dbReference type="ARBA" id="ARBA00022801"/>
    </source>
</evidence>
<dbReference type="GO" id="GO:0046872">
    <property type="term" value="F:metal ion binding"/>
    <property type="evidence" value="ECO:0007669"/>
    <property type="project" value="UniProtKB-KW"/>
</dbReference>
<dbReference type="SMART" id="SM00331">
    <property type="entry name" value="PP2C_SIG"/>
    <property type="match status" value="1"/>
</dbReference>
<dbReference type="SMART" id="SM00332">
    <property type="entry name" value="PP2Cc"/>
    <property type="match status" value="1"/>
</dbReference>
<dbReference type="OrthoDB" id="10264738at2759"/>
<evidence type="ECO:0000256" key="4">
    <source>
        <dbReference type="ARBA" id="ARBA00022912"/>
    </source>
</evidence>
<dbReference type="InterPro" id="IPR015655">
    <property type="entry name" value="PP2C"/>
</dbReference>
<evidence type="ECO:0000313" key="9">
    <source>
        <dbReference type="Proteomes" id="UP000054350"/>
    </source>
</evidence>
<accession>A0A0L0SUV9</accession>
<name>A0A0L0SUV9_ALLM3</name>
<feature type="compositionally biased region" description="Acidic residues" evidence="6">
    <location>
        <begin position="338"/>
        <end position="349"/>
    </location>
</feature>
<reference evidence="8 9" key="1">
    <citation type="submission" date="2009-11" db="EMBL/GenBank/DDBJ databases">
        <title>Annotation of Allomyces macrogynus ATCC 38327.</title>
        <authorList>
            <consortium name="The Broad Institute Genome Sequencing Platform"/>
            <person name="Russ C."/>
            <person name="Cuomo C."/>
            <person name="Burger G."/>
            <person name="Gray M.W."/>
            <person name="Holland P.W.H."/>
            <person name="King N."/>
            <person name="Lang F.B.F."/>
            <person name="Roger A.J."/>
            <person name="Ruiz-Trillo I."/>
            <person name="Young S.K."/>
            <person name="Zeng Q."/>
            <person name="Gargeya S."/>
            <person name="Fitzgerald M."/>
            <person name="Haas B."/>
            <person name="Abouelleil A."/>
            <person name="Alvarado L."/>
            <person name="Arachchi H.M."/>
            <person name="Berlin A."/>
            <person name="Chapman S.B."/>
            <person name="Gearin G."/>
            <person name="Goldberg J."/>
            <person name="Griggs A."/>
            <person name="Gujja S."/>
            <person name="Hansen M."/>
            <person name="Heiman D."/>
            <person name="Howarth C."/>
            <person name="Larimer J."/>
            <person name="Lui A."/>
            <person name="MacDonald P.J.P."/>
            <person name="McCowen C."/>
            <person name="Montmayeur A."/>
            <person name="Murphy C."/>
            <person name="Neiman D."/>
            <person name="Pearson M."/>
            <person name="Priest M."/>
            <person name="Roberts A."/>
            <person name="Saif S."/>
            <person name="Shea T."/>
            <person name="Sisk P."/>
            <person name="Stolte C."/>
            <person name="Sykes S."/>
            <person name="Wortman J."/>
            <person name="Nusbaum C."/>
            <person name="Birren B."/>
        </authorList>
    </citation>
    <scope>NUCLEOTIDE SEQUENCE [LARGE SCALE GENOMIC DNA]</scope>
    <source>
        <strain evidence="8 9">ATCC 38327</strain>
    </source>
</reference>
<dbReference type="InterPro" id="IPR000222">
    <property type="entry name" value="PP2C_BS"/>
</dbReference>
<dbReference type="eggNOG" id="KOG0698">
    <property type="taxonomic scope" value="Eukaryota"/>
</dbReference>
<evidence type="ECO:0000256" key="2">
    <source>
        <dbReference type="ARBA" id="ARBA00022723"/>
    </source>
</evidence>
<dbReference type="CDD" id="cd00143">
    <property type="entry name" value="PP2Cc"/>
    <property type="match status" value="1"/>
</dbReference>